<comment type="subcellular location">
    <subcellularLocation>
        <location evidence="1">Membrane</location>
        <topology evidence="1">Multi-pass membrane protein</topology>
    </subcellularLocation>
</comment>
<dbReference type="InterPro" id="IPR000620">
    <property type="entry name" value="EamA_dom"/>
</dbReference>
<feature type="domain" description="EamA" evidence="7">
    <location>
        <begin position="162"/>
        <end position="300"/>
    </location>
</feature>
<feature type="transmembrane region" description="Helical" evidence="6">
    <location>
        <begin position="256"/>
        <end position="276"/>
    </location>
</feature>
<dbReference type="EMBL" id="JAGTAR010000037">
    <property type="protein sequence ID" value="MBR8537676.1"/>
    <property type="molecule type" value="Genomic_DNA"/>
</dbReference>
<dbReference type="Pfam" id="PF00892">
    <property type="entry name" value="EamA"/>
    <property type="match status" value="2"/>
</dbReference>
<evidence type="ECO:0000256" key="4">
    <source>
        <dbReference type="ARBA" id="ARBA00022989"/>
    </source>
</evidence>
<feature type="transmembrane region" description="Helical" evidence="6">
    <location>
        <begin position="128"/>
        <end position="147"/>
    </location>
</feature>
<comment type="caution">
    <text evidence="8">The sequence shown here is derived from an EMBL/GenBank/DDBJ whole genome shotgun (WGS) entry which is preliminary data.</text>
</comment>
<feature type="transmembrane region" description="Helical" evidence="6">
    <location>
        <begin position="227"/>
        <end position="250"/>
    </location>
</feature>
<evidence type="ECO:0000256" key="3">
    <source>
        <dbReference type="ARBA" id="ARBA00022692"/>
    </source>
</evidence>
<dbReference type="RefSeq" id="WP_212192700.1">
    <property type="nucleotide sequence ID" value="NZ_JAGTAR010000037.1"/>
</dbReference>
<name>A0A941IYA5_9BACT</name>
<feature type="transmembrane region" description="Helical" evidence="6">
    <location>
        <begin position="12"/>
        <end position="30"/>
    </location>
</feature>
<feature type="transmembrane region" description="Helical" evidence="6">
    <location>
        <begin position="159"/>
        <end position="180"/>
    </location>
</feature>
<evidence type="ECO:0000256" key="2">
    <source>
        <dbReference type="ARBA" id="ARBA00007362"/>
    </source>
</evidence>
<gene>
    <name evidence="8" type="ORF">KDU71_19050</name>
</gene>
<feature type="domain" description="EamA" evidence="7">
    <location>
        <begin position="9"/>
        <end position="145"/>
    </location>
</feature>
<evidence type="ECO:0000313" key="9">
    <source>
        <dbReference type="Proteomes" id="UP000679220"/>
    </source>
</evidence>
<evidence type="ECO:0000313" key="8">
    <source>
        <dbReference type="EMBL" id="MBR8537676.1"/>
    </source>
</evidence>
<reference evidence="8" key="1">
    <citation type="journal article" date="2018" name="Int. J. Syst. Evol. Microbiol.">
        <title>Carboxylicivirga sediminis sp. nov., isolated from coastal sediment.</title>
        <authorList>
            <person name="Wang F.Q."/>
            <person name="Ren L.H."/>
            <person name="Zou R.J."/>
            <person name="Sun Y.Z."/>
            <person name="Liu X.J."/>
            <person name="Jiang F."/>
            <person name="Liu L.J."/>
        </authorList>
    </citation>
    <scope>NUCLEOTIDE SEQUENCE</scope>
    <source>
        <strain evidence="8">JR1</strain>
    </source>
</reference>
<keyword evidence="9" id="KW-1185">Reference proteome</keyword>
<dbReference type="PANTHER" id="PTHR32322">
    <property type="entry name" value="INNER MEMBRANE TRANSPORTER"/>
    <property type="match status" value="1"/>
</dbReference>
<dbReference type="GO" id="GO:0016020">
    <property type="term" value="C:membrane"/>
    <property type="evidence" value="ECO:0007669"/>
    <property type="project" value="UniProtKB-SubCell"/>
</dbReference>
<feature type="transmembrane region" description="Helical" evidence="6">
    <location>
        <begin position="195"/>
        <end position="215"/>
    </location>
</feature>
<feature type="transmembrane region" description="Helical" evidence="6">
    <location>
        <begin position="72"/>
        <end position="92"/>
    </location>
</feature>
<evidence type="ECO:0000256" key="6">
    <source>
        <dbReference type="SAM" id="Phobius"/>
    </source>
</evidence>
<keyword evidence="4 6" id="KW-1133">Transmembrane helix</keyword>
<organism evidence="8 9">
    <name type="scientific">Carboxylicivirga sediminis</name>
    <dbReference type="NCBI Taxonomy" id="2006564"/>
    <lineage>
        <taxon>Bacteria</taxon>
        <taxon>Pseudomonadati</taxon>
        <taxon>Bacteroidota</taxon>
        <taxon>Bacteroidia</taxon>
        <taxon>Marinilabiliales</taxon>
        <taxon>Marinilabiliaceae</taxon>
        <taxon>Carboxylicivirga</taxon>
    </lineage>
</organism>
<dbReference type="AlphaFoldDB" id="A0A941IYA5"/>
<keyword evidence="5 6" id="KW-0472">Membrane</keyword>
<dbReference type="PANTHER" id="PTHR32322:SF2">
    <property type="entry name" value="EAMA DOMAIN-CONTAINING PROTEIN"/>
    <property type="match status" value="1"/>
</dbReference>
<dbReference type="InterPro" id="IPR037185">
    <property type="entry name" value="EmrE-like"/>
</dbReference>
<protein>
    <submittedName>
        <fullName evidence="8">DMT family transporter</fullName>
    </submittedName>
</protein>
<dbReference type="Proteomes" id="UP000679220">
    <property type="component" value="Unassembled WGS sequence"/>
</dbReference>
<feature type="transmembrane region" description="Helical" evidence="6">
    <location>
        <begin position="104"/>
        <end position="122"/>
    </location>
</feature>
<comment type="similarity">
    <text evidence="2">Belongs to the EamA transporter family.</text>
</comment>
<feature type="transmembrane region" description="Helical" evidence="6">
    <location>
        <begin position="42"/>
        <end position="60"/>
    </location>
</feature>
<dbReference type="SUPFAM" id="SSF103481">
    <property type="entry name" value="Multidrug resistance efflux transporter EmrE"/>
    <property type="match status" value="2"/>
</dbReference>
<feature type="transmembrane region" description="Helical" evidence="6">
    <location>
        <begin position="283"/>
        <end position="301"/>
    </location>
</feature>
<reference evidence="8" key="2">
    <citation type="submission" date="2021-04" db="EMBL/GenBank/DDBJ databases">
        <authorList>
            <person name="Zhang T."/>
            <person name="Zhang Y."/>
            <person name="Lu D."/>
            <person name="Zuo D."/>
            <person name="Du Z."/>
        </authorList>
    </citation>
    <scope>NUCLEOTIDE SEQUENCE</scope>
    <source>
        <strain evidence="8">JR1</strain>
    </source>
</reference>
<dbReference type="InterPro" id="IPR050638">
    <property type="entry name" value="AA-Vitamin_Transporters"/>
</dbReference>
<evidence type="ECO:0000256" key="1">
    <source>
        <dbReference type="ARBA" id="ARBA00004141"/>
    </source>
</evidence>
<proteinExistence type="inferred from homology"/>
<evidence type="ECO:0000259" key="7">
    <source>
        <dbReference type="Pfam" id="PF00892"/>
    </source>
</evidence>
<keyword evidence="3 6" id="KW-0812">Transmembrane</keyword>
<accession>A0A941IYA5</accession>
<sequence length="302" mass="32161">MNQYITSHLGELAALITAICWTFTSLSFESAGKKVGSMSVNIIRLVMAIGLLGTLQYIRFGYFFPEGATSYQWIWLSISGLVGFVIGDMLLFQAFVVVGARISMLVMSLSPPLAALFGWLLLGEQLLMSHIVGMVVTISGIALVILGKPVKGKRIEVKYPVRGVLLAFGGATGQGLGLVLSKLGMGDYDPASATMIRVIAGTIGFAVLFIFTGHWPRVIKAITYGAAMVRISIGAFFGPFLGVSFSLLAIKYTTTGVASTIMSIVPVLIIPPAILLFKEKVSLKEVAGAALAVLGVAVLFWF</sequence>
<evidence type="ECO:0000256" key="5">
    <source>
        <dbReference type="ARBA" id="ARBA00023136"/>
    </source>
</evidence>